<keyword evidence="4" id="KW-1185">Reference proteome</keyword>
<dbReference type="InterPro" id="IPR023093">
    <property type="entry name" value="ScpA-like_C"/>
</dbReference>
<protein>
    <recommendedName>
        <fullName evidence="1 2">Segregation and condensation protein A</fullName>
    </recommendedName>
</protein>
<evidence type="ECO:0000256" key="2">
    <source>
        <dbReference type="HAMAP-Rule" id="MF_01805"/>
    </source>
</evidence>
<dbReference type="EMBL" id="FUWG01000007">
    <property type="protein sequence ID" value="SJZ40353.1"/>
    <property type="molecule type" value="Genomic_DNA"/>
</dbReference>
<dbReference type="Gene3D" id="1.10.10.580">
    <property type="entry name" value="Structural maintenance of chromosome 1. Chain E"/>
    <property type="match status" value="1"/>
</dbReference>
<dbReference type="Gene3D" id="6.10.250.2410">
    <property type="match status" value="1"/>
</dbReference>
<organism evidence="3 4">
    <name type="scientific">Treponema porcinum</name>
    <dbReference type="NCBI Taxonomy" id="261392"/>
    <lineage>
        <taxon>Bacteria</taxon>
        <taxon>Pseudomonadati</taxon>
        <taxon>Spirochaetota</taxon>
        <taxon>Spirochaetia</taxon>
        <taxon>Spirochaetales</taxon>
        <taxon>Treponemataceae</taxon>
        <taxon>Treponema</taxon>
    </lineage>
</organism>
<proteinExistence type="inferred from homology"/>
<dbReference type="InterPro" id="IPR003768">
    <property type="entry name" value="ScpA"/>
</dbReference>
<name>A0A1T4KDE4_TREPO</name>
<dbReference type="PANTHER" id="PTHR33969:SF2">
    <property type="entry name" value="SEGREGATION AND CONDENSATION PROTEIN A"/>
    <property type="match status" value="1"/>
</dbReference>
<sequence length="282" mass="33169">MDAKAVETLTVESESAESAKRRFAAGEFEGPLDLLWFLIHKSEINIYDIPIAQITEQYLEYLDYAVQTDLGDLSEFYKWAAMLLNMKSKMLLPVEITYDDEEIEDPRQELVDKLIEYQKFKKLSELMEEKEESAEWSFERSKIQRVLPFDERESDWEQIDTWDLLQQMQKLFKSMVSQYSNEKILNMYEEISVNEKITLMNELFEKKNECMFTDLITREGNEMDIVCAFMAILEAVKFKMITIFQNKLFGDIKICKRLDSGESLQPLEITIDKAAPVSEENK</sequence>
<dbReference type="GO" id="GO:0005737">
    <property type="term" value="C:cytoplasm"/>
    <property type="evidence" value="ECO:0007669"/>
    <property type="project" value="UniProtKB-SubCell"/>
</dbReference>
<dbReference type="HAMAP" id="MF_01805">
    <property type="entry name" value="ScpA"/>
    <property type="match status" value="1"/>
</dbReference>
<dbReference type="STRING" id="261392.SAMN02745149_01135"/>
<evidence type="ECO:0000313" key="3">
    <source>
        <dbReference type="EMBL" id="SJZ40353.1"/>
    </source>
</evidence>
<dbReference type="GO" id="GO:0051301">
    <property type="term" value="P:cell division"/>
    <property type="evidence" value="ECO:0007669"/>
    <property type="project" value="UniProtKB-KW"/>
</dbReference>
<keyword evidence="2" id="KW-0159">Chromosome partition</keyword>
<dbReference type="OrthoDB" id="9811016at2"/>
<reference evidence="3 4" key="1">
    <citation type="submission" date="2017-02" db="EMBL/GenBank/DDBJ databases">
        <authorList>
            <person name="Peterson S.W."/>
        </authorList>
    </citation>
    <scope>NUCLEOTIDE SEQUENCE [LARGE SCALE GENOMIC DNA]</scope>
    <source>
        <strain evidence="3 4">ATCC BAA-908</strain>
    </source>
</reference>
<dbReference type="Pfam" id="PF02616">
    <property type="entry name" value="SMC_ScpA"/>
    <property type="match status" value="1"/>
</dbReference>
<comment type="subunit">
    <text evidence="2">Component of a cohesin-like complex composed of ScpA, ScpB and the Smc homodimer, in which ScpA and ScpB bind to the head domain of Smc. The presence of the three proteins is required for the association of the complex with DNA.</text>
</comment>
<dbReference type="RefSeq" id="WP_078933044.1">
    <property type="nucleotide sequence ID" value="NZ_FUWG01000007.1"/>
</dbReference>
<accession>A0A1T4KDE4</accession>
<keyword evidence="2" id="KW-0132">Cell division</keyword>
<comment type="function">
    <text evidence="2">Participates in chromosomal partition during cell division. May act via the formation of a condensin-like complex containing Smc and ScpB that pull DNA away from mid-cell into both cell halves.</text>
</comment>
<dbReference type="PANTHER" id="PTHR33969">
    <property type="entry name" value="SEGREGATION AND CONDENSATION PROTEIN A"/>
    <property type="match status" value="1"/>
</dbReference>
<dbReference type="GO" id="GO:0006260">
    <property type="term" value="P:DNA replication"/>
    <property type="evidence" value="ECO:0007669"/>
    <property type="project" value="UniProtKB-UniRule"/>
</dbReference>
<evidence type="ECO:0000256" key="1">
    <source>
        <dbReference type="ARBA" id="ARBA00044777"/>
    </source>
</evidence>
<comment type="subcellular location">
    <subcellularLocation>
        <location evidence="2">Cytoplasm</location>
    </subcellularLocation>
    <text evidence="2">Associated with two foci at the outer edges of the nucleoid region in young cells, and at four foci within both cell halves in older cells.</text>
</comment>
<dbReference type="Proteomes" id="UP000190423">
    <property type="component" value="Unassembled WGS sequence"/>
</dbReference>
<dbReference type="GeneID" id="78316433"/>
<keyword evidence="2" id="KW-0131">Cell cycle</keyword>
<evidence type="ECO:0000313" key="4">
    <source>
        <dbReference type="Proteomes" id="UP000190423"/>
    </source>
</evidence>
<dbReference type="AlphaFoldDB" id="A0A1T4KDE4"/>
<dbReference type="GO" id="GO:0007059">
    <property type="term" value="P:chromosome segregation"/>
    <property type="evidence" value="ECO:0007669"/>
    <property type="project" value="UniProtKB-UniRule"/>
</dbReference>
<comment type="similarity">
    <text evidence="2">Belongs to the ScpA family.</text>
</comment>
<keyword evidence="2" id="KW-0963">Cytoplasm</keyword>
<gene>
    <name evidence="2" type="primary">scpA</name>
    <name evidence="3" type="ORF">SAMN02745149_01135</name>
</gene>